<gene>
    <name evidence="1" type="ORF">B0H17DRAFT_918271</name>
</gene>
<protein>
    <submittedName>
        <fullName evidence="1">Uncharacterized protein</fullName>
    </submittedName>
</protein>
<organism evidence="1 2">
    <name type="scientific">Mycena rosella</name>
    <name type="common">Pink bonnet</name>
    <name type="synonym">Agaricus rosellus</name>
    <dbReference type="NCBI Taxonomy" id="1033263"/>
    <lineage>
        <taxon>Eukaryota</taxon>
        <taxon>Fungi</taxon>
        <taxon>Dikarya</taxon>
        <taxon>Basidiomycota</taxon>
        <taxon>Agaricomycotina</taxon>
        <taxon>Agaricomycetes</taxon>
        <taxon>Agaricomycetidae</taxon>
        <taxon>Agaricales</taxon>
        <taxon>Marasmiineae</taxon>
        <taxon>Mycenaceae</taxon>
        <taxon>Mycena</taxon>
    </lineage>
</organism>
<keyword evidence="2" id="KW-1185">Reference proteome</keyword>
<dbReference type="Proteomes" id="UP001221757">
    <property type="component" value="Unassembled WGS sequence"/>
</dbReference>
<proteinExistence type="predicted"/>
<evidence type="ECO:0000313" key="2">
    <source>
        <dbReference type="Proteomes" id="UP001221757"/>
    </source>
</evidence>
<sequence length="129" mass="14295">MCGVPVETTDGLRRHYAGRKTGITFADFMSESFEVDNSLDQGNLFSGFAYLIYNSGLAGVPVVEKGEDGVMFVDDNTLIATGYTFKATHKKILRMIAREGGVDDWAHQHCARFGIPKYQLLDTTRARVP</sequence>
<accession>A0AAD7M9T8</accession>
<name>A0AAD7M9T8_MYCRO</name>
<reference evidence="1" key="1">
    <citation type="submission" date="2023-03" db="EMBL/GenBank/DDBJ databases">
        <title>Massive genome expansion in bonnet fungi (Mycena s.s.) driven by repeated elements and novel gene families across ecological guilds.</title>
        <authorList>
            <consortium name="Lawrence Berkeley National Laboratory"/>
            <person name="Harder C.B."/>
            <person name="Miyauchi S."/>
            <person name="Viragh M."/>
            <person name="Kuo A."/>
            <person name="Thoen E."/>
            <person name="Andreopoulos B."/>
            <person name="Lu D."/>
            <person name="Skrede I."/>
            <person name="Drula E."/>
            <person name="Henrissat B."/>
            <person name="Morin E."/>
            <person name="Kohler A."/>
            <person name="Barry K."/>
            <person name="LaButti K."/>
            <person name="Morin E."/>
            <person name="Salamov A."/>
            <person name="Lipzen A."/>
            <person name="Mereny Z."/>
            <person name="Hegedus B."/>
            <person name="Baldrian P."/>
            <person name="Stursova M."/>
            <person name="Weitz H."/>
            <person name="Taylor A."/>
            <person name="Grigoriev I.V."/>
            <person name="Nagy L.G."/>
            <person name="Martin F."/>
            <person name="Kauserud H."/>
        </authorList>
    </citation>
    <scope>NUCLEOTIDE SEQUENCE</scope>
    <source>
        <strain evidence="1">CBHHK067</strain>
    </source>
</reference>
<dbReference type="EMBL" id="JARKIE010000005">
    <property type="protein sequence ID" value="KAJ7707386.1"/>
    <property type="molecule type" value="Genomic_DNA"/>
</dbReference>
<evidence type="ECO:0000313" key="1">
    <source>
        <dbReference type="EMBL" id="KAJ7707386.1"/>
    </source>
</evidence>
<comment type="caution">
    <text evidence="1">The sequence shown here is derived from an EMBL/GenBank/DDBJ whole genome shotgun (WGS) entry which is preliminary data.</text>
</comment>
<dbReference type="AlphaFoldDB" id="A0AAD7M9T8"/>